<evidence type="ECO:0000313" key="2">
    <source>
        <dbReference type="EMBL" id="HJC87564.1"/>
    </source>
</evidence>
<accession>A0A9D2QHH1</accession>
<dbReference type="EMBL" id="DWVS01000150">
    <property type="protein sequence ID" value="HJC87564.1"/>
    <property type="molecule type" value="Genomic_DNA"/>
</dbReference>
<protein>
    <submittedName>
        <fullName evidence="2">Rpn family recombination-promoting nuclease/putative transposase</fullName>
    </submittedName>
</protein>
<proteinExistence type="predicted"/>
<reference evidence="2" key="1">
    <citation type="journal article" date="2021" name="PeerJ">
        <title>Extensive microbial diversity within the chicken gut microbiome revealed by metagenomics and culture.</title>
        <authorList>
            <person name="Gilroy R."/>
            <person name="Ravi A."/>
            <person name="Getino M."/>
            <person name="Pursley I."/>
            <person name="Horton D.L."/>
            <person name="Alikhan N.F."/>
            <person name="Baker D."/>
            <person name="Gharbi K."/>
            <person name="Hall N."/>
            <person name="Watson M."/>
            <person name="Adriaenssens E.M."/>
            <person name="Foster-Nyarko E."/>
            <person name="Jarju S."/>
            <person name="Secka A."/>
            <person name="Antonio M."/>
            <person name="Oren A."/>
            <person name="Chaudhuri R.R."/>
            <person name="La Ragione R."/>
            <person name="Hildebrand F."/>
            <person name="Pallen M.J."/>
        </authorList>
    </citation>
    <scope>NUCLEOTIDE SEQUENCE</scope>
    <source>
        <strain evidence="2">ChiBcec1-1630</strain>
    </source>
</reference>
<sequence length="214" mass="25267">QHRKKKDLKGSAQFLSGLAPEEKLEPVVTVVFYHGNKKWEACRDLHGMLNFEGENEVFREYTANYRMNLYTLEDLKEEHFTTGLRDVVAMMKRADNKEAMKAYCRENEERFQEMEEETYDVISVMINHRKLEIYKEGNRVEGGRVNMCKALNEMMEDSRRDGRRDGIRIGERNGEQKFAALAGRLMADSRTKDLEKAVNNETFRRKLYREYGMK</sequence>
<evidence type="ECO:0000313" key="3">
    <source>
        <dbReference type="Proteomes" id="UP000823922"/>
    </source>
</evidence>
<evidence type="ECO:0000259" key="1">
    <source>
        <dbReference type="Pfam" id="PF04754"/>
    </source>
</evidence>
<reference evidence="2" key="2">
    <citation type="submission" date="2021-04" db="EMBL/GenBank/DDBJ databases">
        <authorList>
            <person name="Gilroy R."/>
        </authorList>
    </citation>
    <scope>NUCLEOTIDE SEQUENCE</scope>
    <source>
        <strain evidence="2">ChiBcec1-1630</strain>
    </source>
</reference>
<comment type="caution">
    <text evidence="2">The sequence shown here is derived from an EMBL/GenBank/DDBJ whole genome shotgun (WGS) entry which is preliminary data.</text>
</comment>
<dbReference type="AlphaFoldDB" id="A0A9D2QHH1"/>
<organism evidence="2 3">
    <name type="scientific">Candidatus Eisenbergiella intestinigallinarum</name>
    <dbReference type="NCBI Taxonomy" id="2838549"/>
    <lineage>
        <taxon>Bacteria</taxon>
        <taxon>Bacillati</taxon>
        <taxon>Bacillota</taxon>
        <taxon>Clostridia</taxon>
        <taxon>Lachnospirales</taxon>
        <taxon>Lachnospiraceae</taxon>
        <taxon>Eisenbergiella</taxon>
    </lineage>
</organism>
<gene>
    <name evidence="2" type="ORF">H9926_06095</name>
</gene>
<dbReference type="Proteomes" id="UP000823922">
    <property type="component" value="Unassembled WGS sequence"/>
</dbReference>
<feature type="non-terminal residue" evidence="2">
    <location>
        <position position="1"/>
    </location>
</feature>
<dbReference type="InterPro" id="IPR006842">
    <property type="entry name" value="Transposase_31"/>
</dbReference>
<dbReference type="Pfam" id="PF04754">
    <property type="entry name" value="Transposase_31"/>
    <property type="match status" value="1"/>
</dbReference>
<feature type="domain" description="Transposase (putative) YhgA-like" evidence="1">
    <location>
        <begin position="21"/>
        <end position="113"/>
    </location>
</feature>
<name>A0A9D2QHH1_9FIRM</name>